<keyword evidence="2" id="KW-0547">Nucleotide-binding</keyword>
<evidence type="ECO:0000256" key="3">
    <source>
        <dbReference type="ARBA" id="ARBA00022840"/>
    </source>
</evidence>
<dbReference type="RefSeq" id="XP_073973517.1">
    <property type="nucleotide sequence ID" value="XM_074117416.1"/>
</dbReference>
<dbReference type="RefSeq" id="XP_073973516.1">
    <property type="nucleotide sequence ID" value="XM_074117415.1"/>
</dbReference>
<dbReference type="SUPFAM" id="SSF52540">
    <property type="entry name" value="P-loop containing nucleoside triphosphate hydrolases"/>
    <property type="match status" value="1"/>
</dbReference>
<dbReference type="InterPro" id="IPR027417">
    <property type="entry name" value="P-loop_NTPase"/>
</dbReference>
<dbReference type="HOGENOM" id="CLU_049896_1_0_1"/>
<dbReference type="GeneID" id="141448783"/>
<dbReference type="Proteomes" id="UP000015103">
    <property type="component" value="Unassembled WGS sequence"/>
</dbReference>
<organism evidence="5 6">
    <name type="scientific">Rhodnius prolixus</name>
    <name type="common">Triatomid bug</name>
    <dbReference type="NCBI Taxonomy" id="13249"/>
    <lineage>
        <taxon>Eukaryota</taxon>
        <taxon>Metazoa</taxon>
        <taxon>Ecdysozoa</taxon>
        <taxon>Arthropoda</taxon>
        <taxon>Hexapoda</taxon>
        <taxon>Insecta</taxon>
        <taxon>Pterygota</taxon>
        <taxon>Neoptera</taxon>
        <taxon>Paraneoptera</taxon>
        <taxon>Hemiptera</taxon>
        <taxon>Heteroptera</taxon>
        <taxon>Panheteroptera</taxon>
        <taxon>Cimicomorpha</taxon>
        <taxon>Reduviidae</taxon>
        <taxon>Triatominae</taxon>
        <taxon>Rhodnius</taxon>
    </lineage>
</organism>
<evidence type="ECO:0000256" key="1">
    <source>
        <dbReference type="ARBA" id="ARBA00009776"/>
    </source>
</evidence>
<dbReference type="InParanoid" id="T1HI25"/>
<sequence length="241" mass="27905">MVSPLLYTSLDQTLNYLKEPKVHSDKVSELISLYEQAKSLYNPIPSKGRNYLFIVFEGLDGSGKTTMCKMASKKLKCVQVSTPPKSIQHLRVHFDQSEPKLRRAYYSLGNYIAAMEVEALLSKNHVIMDRFWNSTAAYALAESTEEIPVEGDSVYRWPTDLLKPDIIIFLNVREDIRLRRIARREITVEEEKLKSNNEFRERLYKAFSYMEGLSSIESNEPPKPAFKNIMETKLKLLFEKP</sequence>
<dbReference type="GO" id="GO:0004798">
    <property type="term" value="F:dTMP kinase activity"/>
    <property type="evidence" value="ECO:0007669"/>
    <property type="project" value="TreeGrafter"/>
</dbReference>
<dbReference type="RefSeq" id="XP_073973515.1">
    <property type="nucleotide sequence ID" value="XM_074117414.1"/>
</dbReference>
<dbReference type="STRING" id="13249.T1HI25"/>
<dbReference type="eggNOG" id="KOG3327">
    <property type="taxonomic scope" value="Eukaryota"/>
</dbReference>
<name>T1HI25_RHOPR</name>
<reference evidence="5" key="1">
    <citation type="submission" date="2015-05" db="UniProtKB">
        <authorList>
            <consortium name="EnsemblMetazoa"/>
        </authorList>
    </citation>
    <scope>IDENTIFICATION</scope>
</reference>
<dbReference type="EMBL" id="ACPB03000895">
    <property type="status" value="NOT_ANNOTATED_CDS"/>
    <property type="molecule type" value="Genomic_DNA"/>
</dbReference>
<proteinExistence type="inferred from homology"/>
<evidence type="ECO:0000259" key="4">
    <source>
        <dbReference type="Pfam" id="PF02223"/>
    </source>
</evidence>
<dbReference type="GO" id="GO:0006235">
    <property type="term" value="P:dTTP biosynthetic process"/>
    <property type="evidence" value="ECO:0007669"/>
    <property type="project" value="TreeGrafter"/>
</dbReference>
<feature type="domain" description="Thymidylate kinase-like" evidence="4">
    <location>
        <begin position="56"/>
        <end position="223"/>
    </location>
</feature>
<dbReference type="GO" id="GO:0006227">
    <property type="term" value="P:dUDP biosynthetic process"/>
    <property type="evidence" value="ECO:0007669"/>
    <property type="project" value="TreeGrafter"/>
</dbReference>
<dbReference type="PANTHER" id="PTHR10344">
    <property type="entry name" value="THYMIDYLATE KINASE"/>
    <property type="match status" value="1"/>
</dbReference>
<evidence type="ECO:0000313" key="6">
    <source>
        <dbReference type="Proteomes" id="UP000015103"/>
    </source>
</evidence>
<accession>T1HI25</accession>
<dbReference type="PANTHER" id="PTHR10344:SF4">
    <property type="entry name" value="UMP-CMP KINASE 2, MITOCHONDRIAL"/>
    <property type="match status" value="1"/>
</dbReference>
<dbReference type="Gene3D" id="3.40.50.300">
    <property type="entry name" value="P-loop containing nucleotide triphosphate hydrolases"/>
    <property type="match status" value="1"/>
</dbReference>
<dbReference type="VEuPathDB" id="VectorBase:RPRC003698"/>
<dbReference type="InterPro" id="IPR039430">
    <property type="entry name" value="Thymidylate_kin-like_dom"/>
</dbReference>
<dbReference type="GO" id="GO:0006233">
    <property type="term" value="P:dTDP biosynthetic process"/>
    <property type="evidence" value="ECO:0007669"/>
    <property type="project" value="TreeGrafter"/>
</dbReference>
<dbReference type="AlphaFoldDB" id="T1HI25"/>
<comment type="similarity">
    <text evidence="1">Belongs to the thymidylate kinase family.</text>
</comment>
<evidence type="ECO:0000256" key="2">
    <source>
        <dbReference type="ARBA" id="ARBA00022741"/>
    </source>
</evidence>
<keyword evidence="6" id="KW-1185">Reference proteome</keyword>
<dbReference type="EnsemblMetazoa" id="RPRC003698-RA">
    <property type="protein sequence ID" value="RPRC003698-PA"/>
    <property type="gene ID" value="RPRC003698"/>
</dbReference>
<keyword evidence="3" id="KW-0067">ATP-binding</keyword>
<protein>
    <submittedName>
        <fullName evidence="5">Thymidylate_kin domain-containing protein</fullName>
    </submittedName>
</protein>
<evidence type="ECO:0000313" key="5">
    <source>
        <dbReference type="EnsemblMetazoa" id="RPRC003698-PA"/>
    </source>
</evidence>
<dbReference type="OMA" id="VDRWWCS"/>
<dbReference type="Pfam" id="PF02223">
    <property type="entry name" value="Thymidylate_kin"/>
    <property type="match status" value="1"/>
</dbReference>
<dbReference type="GO" id="GO:0005524">
    <property type="term" value="F:ATP binding"/>
    <property type="evidence" value="ECO:0007669"/>
    <property type="project" value="UniProtKB-KW"/>
</dbReference>
<dbReference type="GO" id="GO:0005739">
    <property type="term" value="C:mitochondrion"/>
    <property type="evidence" value="ECO:0007669"/>
    <property type="project" value="TreeGrafter"/>
</dbReference>
<dbReference type="GO" id="GO:0004550">
    <property type="term" value="F:nucleoside diphosphate kinase activity"/>
    <property type="evidence" value="ECO:0007669"/>
    <property type="project" value="TreeGrafter"/>
</dbReference>